<feature type="compositionally biased region" description="Low complexity" evidence="2">
    <location>
        <begin position="512"/>
        <end position="522"/>
    </location>
</feature>
<dbReference type="Proteomes" id="UP000747399">
    <property type="component" value="Unassembled WGS sequence"/>
</dbReference>
<evidence type="ECO:0000313" key="3">
    <source>
        <dbReference type="EMBL" id="GIL65238.1"/>
    </source>
</evidence>
<feature type="non-terminal residue" evidence="3">
    <location>
        <position position="1"/>
    </location>
</feature>
<feature type="region of interest" description="Disordered" evidence="2">
    <location>
        <begin position="826"/>
        <end position="979"/>
    </location>
</feature>
<dbReference type="AlphaFoldDB" id="A0A8J4FBQ0"/>
<evidence type="ECO:0000256" key="2">
    <source>
        <dbReference type="SAM" id="MobiDB-lite"/>
    </source>
</evidence>
<feature type="compositionally biased region" description="Basic residues" evidence="2">
    <location>
        <begin position="826"/>
        <end position="835"/>
    </location>
</feature>
<comment type="caution">
    <text evidence="3">The sequence shown here is derived from an EMBL/GenBank/DDBJ whole genome shotgun (WGS) entry which is preliminary data.</text>
</comment>
<gene>
    <name evidence="3" type="ORF">Vafri_19049</name>
</gene>
<name>A0A8J4FBQ0_9CHLO</name>
<evidence type="ECO:0000256" key="1">
    <source>
        <dbReference type="SAM" id="Coils"/>
    </source>
</evidence>
<reference evidence="3" key="1">
    <citation type="journal article" date="2021" name="Proc. Natl. Acad. Sci. U.S.A.">
        <title>Three genomes in the algal genus Volvox reveal the fate of a haploid sex-determining region after a transition to homothallism.</title>
        <authorList>
            <person name="Yamamoto K."/>
            <person name="Hamaji T."/>
            <person name="Kawai-Toyooka H."/>
            <person name="Matsuzaki R."/>
            <person name="Takahashi F."/>
            <person name="Nishimura Y."/>
            <person name="Kawachi M."/>
            <person name="Noguchi H."/>
            <person name="Minakuchi Y."/>
            <person name="Umen J.G."/>
            <person name="Toyoda A."/>
            <person name="Nozaki H."/>
        </authorList>
    </citation>
    <scope>NUCLEOTIDE SEQUENCE</scope>
    <source>
        <strain evidence="3">NIES-3780</strain>
    </source>
</reference>
<feature type="compositionally biased region" description="Low complexity" evidence="2">
    <location>
        <begin position="70"/>
        <end position="99"/>
    </location>
</feature>
<sequence>MDIKSKLLPLARWVATYKRSHGKAPGEAEVPAELAPLWTEFQASKATFAASIAASRPPPRDPGSPHHQKQNQQQQQQQQQQQEQNPKQKELQQQTQKQLIPADDPHQPHQPKIQANGGDDIRAAFPCQPIWTKHDSSSPARAGASAQGVLSPSRRAARPVVARALRHAYMSGAAAIAAAAAEAAEGCCVKEPDGDADAEEGNVALDGKENHRMAAAAAMPPMPPPAPSYGTPARARAPRREWEGACGGGGLFGTPGGGPGSGAGAGGGDNGDTDDDLEEVPPTPLSQIRKSGPGGGRGSGRRQGVHGGVVVFSPPRPSGGAESAVKETPPESLRRRSRLFGDAGGFGAAAAPGGSGRGGVPLSPVPCRLSDRGGDGLFGGRGGGGGGLFDAYTASSGGQGLFGGTTTTITPSKRVTAASASPGQALARQLMQRRSIGGSAAAIAAPSAATAAIAKNPYSRVANMRAAARRESEAAAAAAAAVAAMQEEEAAEAEARIRNAASKRAAAAAAAAPAASLTPSAAGSRRPSGVSASDDRSALAAAAPQPPATMAASATGVTAAAAAAAATTPLRLLRRAQQEQQQVAAAAAAAGVCPPGSPFSPIPMRRRQVPTGAMAAAAAEVVDANADAAAGVFFAARGAATSIAMPSEVAAAAWKLTGGAEPDADDVALRRRAEGYDALAADADAALLLGGGGNGAEGMDTAAAAGMGSRKGTLYGDAQAEMRRLLVEQASEAVDLDKLALLGPKGAAAAGIRSPGAATAPAVRVAERGADGRQQSRVSEPLAVVFVGTTTNDNDPDTGPGGEDDAECDVAEELLPAAVREQIRQRRQVLRRQRRGAPATEPADATAAASGTTSRREALLRQLVGHRTVAEAGSGGGGVSIRTRRTAHAHTDARGPENDIDIGDLGGSTAPLPLGSLSGPAAQADGGGDGVEDAADTDGRSTAETDVDEMSGPDGKFATAAGGGGGVCDASGSAGGGRR</sequence>
<feature type="region of interest" description="Disordered" evidence="2">
    <location>
        <begin position="512"/>
        <end position="544"/>
    </location>
</feature>
<accession>A0A8J4FBQ0</accession>
<feature type="compositionally biased region" description="Gly residues" evidence="2">
    <location>
        <begin position="247"/>
        <end position="270"/>
    </location>
</feature>
<evidence type="ECO:0000313" key="4">
    <source>
        <dbReference type="Proteomes" id="UP000747399"/>
    </source>
</evidence>
<dbReference type="EMBL" id="BNCO01000074">
    <property type="protein sequence ID" value="GIL65238.1"/>
    <property type="molecule type" value="Genomic_DNA"/>
</dbReference>
<organism evidence="3 4">
    <name type="scientific">Volvox africanus</name>
    <dbReference type="NCBI Taxonomy" id="51714"/>
    <lineage>
        <taxon>Eukaryota</taxon>
        <taxon>Viridiplantae</taxon>
        <taxon>Chlorophyta</taxon>
        <taxon>core chlorophytes</taxon>
        <taxon>Chlorophyceae</taxon>
        <taxon>CS clade</taxon>
        <taxon>Chlamydomonadales</taxon>
        <taxon>Volvocaceae</taxon>
        <taxon>Volvox</taxon>
    </lineage>
</organism>
<feature type="compositionally biased region" description="Gly residues" evidence="2">
    <location>
        <begin position="961"/>
        <end position="979"/>
    </location>
</feature>
<feature type="coiled-coil region" evidence="1">
    <location>
        <begin position="476"/>
        <end position="510"/>
    </location>
</feature>
<proteinExistence type="predicted"/>
<feature type="compositionally biased region" description="Low complexity" evidence="2">
    <location>
        <begin position="836"/>
        <end position="853"/>
    </location>
</feature>
<keyword evidence="4" id="KW-1185">Reference proteome</keyword>
<feature type="region of interest" description="Disordered" evidence="2">
    <location>
        <begin position="247"/>
        <end position="332"/>
    </location>
</feature>
<keyword evidence="1" id="KW-0175">Coiled coil</keyword>
<protein>
    <submittedName>
        <fullName evidence="3">Uncharacterized protein</fullName>
    </submittedName>
</protein>
<feature type="region of interest" description="Disordered" evidence="2">
    <location>
        <begin position="48"/>
        <end position="155"/>
    </location>
</feature>